<keyword evidence="5" id="KW-0067">ATP-binding</keyword>
<proteinExistence type="predicted"/>
<keyword evidence="2" id="KW-0963">Cytoplasm</keyword>
<keyword evidence="3" id="KW-0436">Ligase</keyword>
<evidence type="ECO:0000256" key="5">
    <source>
        <dbReference type="ARBA" id="ARBA00022840"/>
    </source>
</evidence>
<dbReference type="GO" id="GO:0070736">
    <property type="term" value="F:protein-glycine ligase activity, initiating"/>
    <property type="evidence" value="ECO:0007669"/>
    <property type="project" value="TreeGrafter"/>
</dbReference>
<reference evidence="7" key="1">
    <citation type="submission" date="2021-09" db="EMBL/GenBank/DDBJ databases">
        <authorList>
            <consortium name="AG Swart"/>
            <person name="Singh M."/>
            <person name="Singh A."/>
            <person name="Seah K."/>
            <person name="Emmerich C."/>
        </authorList>
    </citation>
    <scope>NUCLEOTIDE SEQUENCE</scope>
    <source>
        <strain evidence="7">ATCC30299</strain>
    </source>
</reference>
<feature type="compositionally biased region" description="Polar residues" evidence="6">
    <location>
        <begin position="176"/>
        <end position="192"/>
    </location>
</feature>
<feature type="compositionally biased region" description="Basic and acidic residues" evidence="6">
    <location>
        <begin position="145"/>
        <end position="164"/>
    </location>
</feature>
<protein>
    <recommendedName>
        <fullName evidence="9">Tubulin glycylase 3A</fullName>
    </recommendedName>
</protein>
<feature type="region of interest" description="Disordered" evidence="6">
    <location>
        <begin position="255"/>
        <end position="306"/>
    </location>
</feature>
<feature type="compositionally biased region" description="Basic and acidic residues" evidence="6">
    <location>
        <begin position="552"/>
        <end position="562"/>
    </location>
</feature>
<organism evidence="7 8">
    <name type="scientific">Blepharisma stoltei</name>
    <dbReference type="NCBI Taxonomy" id="1481888"/>
    <lineage>
        <taxon>Eukaryota</taxon>
        <taxon>Sar</taxon>
        <taxon>Alveolata</taxon>
        <taxon>Ciliophora</taxon>
        <taxon>Postciliodesmatophora</taxon>
        <taxon>Heterotrichea</taxon>
        <taxon>Heterotrichida</taxon>
        <taxon>Blepharismidae</taxon>
        <taxon>Blepharisma</taxon>
    </lineage>
</organism>
<dbReference type="Proteomes" id="UP001162131">
    <property type="component" value="Unassembled WGS sequence"/>
</dbReference>
<evidence type="ECO:0000313" key="8">
    <source>
        <dbReference type="Proteomes" id="UP001162131"/>
    </source>
</evidence>
<dbReference type="PROSITE" id="PS51221">
    <property type="entry name" value="TTL"/>
    <property type="match status" value="1"/>
</dbReference>
<accession>A0AAU9KEG0</accession>
<feature type="compositionally biased region" description="Basic and acidic residues" evidence="6">
    <location>
        <begin position="530"/>
        <end position="543"/>
    </location>
</feature>
<evidence type="ECO:0000256" key="3">
    <source>
        <dbReference type="ARBA" id="ARBA00022598"/>
    </source>
</evidence>
<dbReference type="GO" id="GO:0005524">
    <property type="term" value="F:ATP binding"/>
    <property type="evidence" value="ECO:0007669"/>
    <property type="project" value="UniProtKB-KW"/>
</dbReference>
<dbReference type="PANTHER" id="PTHR45870:SF2">
    <property type="entry name" value="TUBULIN MONOGLYCYLASE TTLL3"/>
    <property type="match status" value="1"/>
</dbReference>
<sequence length="853" mass="100482">METEEIDRMTQTTMQIRDKKKHSVTLSPPMSESRERNSSTDAPGTRKNFHDRNIEHLKAISEKKAQRLREIEEEKKKLEITRQRLAQRILKRKEEAKKIEEEKKGENERNPYDILEIDEIIEEDKEREAKKLSIYKSRYHSFLKDLQENNKQKQQMREQEELKKQKTIHKLKENLGLNNVTSKVFSSTPSNQAEEDEIKAQKTKSSTAKTKGKSKEQDADPEEEKQKKKAAREASEQIVKRAQRHILELAEKKAEEAKKEVEQREKEQKFKHSLREAVLSKKHQNENEDSEPPSTSETPKKPKRIDDKAIERLSSAPKRWTGPIITDINVFRKKYKLTEKDKIFVIKGCYPDIKRALLKRNWFENPDKDSPCFDLKWTLLRKDVDMDKLTDNQLCNHFDKSANITTKVGLCHNLRSLVWFNNVDIDTFYPQCFDVSDQAELQDFITEFKIIKAECVLKQYQSNENVSEDRVKVALKVSKRRLRNLDDLIDDPNSGSWDLIKDKEWEILNSDMISEEEFKKRKHENWLQKLDMEHNHIPKPEPAKKKKKKKVAKEEKKAENTVRDSTLLQEAEEVLGKLKQKYPQYDINGKKNIWIVKPASLSRGRGIGCYNSLIEILDHVQKEGTWVVQRYIENPMLILRKKFDIRQWVLVTSWNPLTAWFYERCYLRFGVEDYIIDNLQNKFIHLTNNSIQKYSEHFENSEIEGSMWHSEELAELLREQTGRDIWEEEIKPKIKKIVKYSLECVQDMVDNRPGSSELYGYDIMIDENYNPWLIEVNASPAMDYSTPVTKELVKQVMEDTIKVMVDYQFASKKKKSKIDTGNFTCLFKSKKIVDRPIQSFGLNLVCEGKAIKS</sequence>
<evidence type="ECO:0000256" key="1">
    <source>
        <dbReference type="ARBA" id="ARBA00004496"/>
    </source>
</evidence>
<feature type="region of interest" description="Disordered" evidence="6">
    <location>
        <begin position="1"/>
        <end position="56"/>
    </location>
</feature>
<gene>
    <name evidence="7" type="ORF">BSTOLATCC_MIC59826</name>
</gene>
<evidence type="ECO:0000256" key="6">
    <source>
        <dbReference type="SAM" id="MobiDB-lite"/>
    </source>
</evidence>
<dbReference type="InterPro" id="IPR051437">
    <property type="entry name" value="TTLL_monoglycylase"/>
</dbReference>
<dbReference type="GO" id="GO:0005737">
    <property type="term" value="C:cytoplasm"/>
    <property type="evidence" value="ECO:0007669"/>
    <property type="project" value="UniProtKB-SubCell"/>
</dbReference>
<evidence type="ECO:0008006" key="9">
    <source>
        <dbReference type="Google" id="ProtNLM"/>
    </source>
</evidence>
<comment type="subcellular location">
    <subcellularLocation>
        <location evidence="1">Cytoplasm</location>
    </subcellularLocation>
</comment>
<evidence type="ECO:0000256" key="2">
    <source>
        <dbReference type="ARBA" id="ARBA00022490"/>
    </source>
</evidence>
<dbReference type="EMBL" id="CAJZBQ010000057">
    <property type="protein sequence ID" value="CAG9334021.1"/>
    <property type="molecule type" value="Genomic_DNA"/>
</dbReference>
<evidence type="ECO:0000256" key="4">
    <source>
        <dbReference type="ARBA" id="ARBA00022741"/>
    </source>
</evidence>
<feature type="region of interest" description="Disordered" evidence="6">
    <location>
        <begin position="145"/>
        <end position="239"/>
    </location>
</feature>
<keyword evidence="4" id="KW-0547">Nucleotide-binding</keyword>
<comment type="caution">
    <text evidence="7">The sequence shown here is derived from an EMBL/GenBank/DDBJ whole genome shotgun (WGS) entry which is preliminary data.</text>
</comment>
<name>A0AAU9KEG0_9CILI</name>
<keyword evidence="8" id="KW-1185">Reference proteome</keyword>
<dbReference type="Gene3D" id="3.30.470.20">
    <property type="entry name" value="ATP-grasp fold, B domain"/>
    <property type="match status" value="1"/>
</dbReference>
<dbReference type="Pfam" id="PF03133">
    <property type="entry name" value="TTL"/>
    <property type="match status" value="1"/>
</dbReference>
<dbReference type="SUPFAM" id="SSF56059">
    <property type="entry name" value="Glutathione synthetase ATP-binding domain-like"/>
    <property type="match status" value="1"/>
</dbReference>
<dbReference type="GO" id="GO:0015630">
    <property type="term" value="C:microtubule cytoskeleton"/>
    <property type="evidence" value="ECO:0007669"/>
    <property type="project" value="TreeGrafter"/>
</dbReference>
<feature type="compositionally biased region" description="Basic and acidic residues" evidence="6">
    <location>
        <begin position="255"/>
        <end position="286"/>
    </location>
</feature>
<evidence type="ECO:0000313" key="7">
    <source>
        <dbReference type="EMBL" id="CAG9334021.1"/>
    </source>
</evidence>
<dbReference type="PANTHER" id="PTHR45870">
    <property type="entry name" value="TUBULIN MONOGLYCYLASE TTLL3"/>
    <property type="match status" value="1"/>
</dbReference>
<feature type="region of interest" description="Disordered" evidence="6">
    <location>
        <begin position="530"/>
        <end position="563"/>
    </location>
</feature>
<dbReference type="AlphaFoldDB" id="A0AAU9KEG0"/>
<dbReference type="InterPro" id="IPR004344">
    <property type="entry name" value="TTL/TTLL_fam"/>
</dbReference>